<dbReference type="PANTHER" id="PTHR43179">
    <property type="entry name" value="RHAMNOSYLTRANSFERASE WBBL"/>
    <property type="match status" value="1"/>
</dbReference>
<dbReference type="InterPro" id="IPR001173">
    <property type="entry name" value="Glyco_trans_2-like"/>
</dbReference>
<dbReference type="Pfam" id="PF00535">
    <property type="entry name" value="Glycos_transf_2"/>
    <property type="match status" value="1"/>
</dbReference>
<evidence type="ECO:0000313" key="7">
    <source>
        <dbReference type="Proteomes" id="UP000184074"/>
    </source>
</evidence>
<sequence>MQEKLVAVVVSFNRLEQLKKTVSELKDQGVDHILVVDNASTDGSIEWLETQTELTLALMEENRGGAGGFEFGMRMAMRDLSPDWLLLMDEDARPKPGAIAFFRAMQKTNLDLIGAAVTYPSGEICEMNRPVYNPFGSFSAFFGTMFKGRRGFHSPDEDYQSKGTLPVDGVSFVGLFIRAKAVAEDGYPDGRLFIYGDDTLYTLGLNKKGRSVGFAPEIGFEHDCGTIASAGVFMPLWKNYYRFRNLSFVYRLAAGPILFWPVLALMSVRWSMWSRSLPHDQRYVYRKIRRLAISDAVRKNTSRDHDEIVLLGNPK</sequence>
<organism evidence="6 7">
    <name type="scientific">Cognatiyoonia sediminum</name>
    <dbReference type="NCBI Taxonomy" id="1508389"/>
    <lineage>
        <taxon>Bacteria</taxon>
        <taxon>Pseudomonadati</taxon>
        <taxon>Pseudomonadota</taxon>
        <taxon>Alphaproteobacteria</taxon>
        <taxon>Rhodobacterales</taxon>
        <taxon>Paracoccaceae</taxon>
        <taxon>Cognatiyoonia</taxon>
    </lineage>
</organism>
<dbReference type="Proteomes" id="UP000184074">
    <property type="component" value="Unassembled WGS sequence"/>
</dbReference>
<dbReference type="EMBL" id="FQXB01000003">
    <property type="protein sequence ID" value="SHH16951.1"/>
    <property type="molecule type" value="Genomic_DNA"/>
</dbReference>
<dbReference type="PANTHER" id="PTHR43179:SF12">
    <property type="entry name" value="GALACTOFURANOSYLTRANSFERASE GLFT2"/>
    <property type="match status" value="1"/>
</dbReference>
<dbReference type="InterPro" id="IPR029044">
    <property type="entry name" value="Nucleotide-diphossugar_trans"/>
</dbReference>
<feature type="transmembrane region" description="Helical" evidence="4">
    <location>
        <begin position="248"/>
        <end position="268"/>
    </location>
</feature>
<keyword evidence="4" id="KW-1133">Transmembrane helix</keyword>
<evidence type="ECO:0000256" key="1">
    <source>
        <dbReference type="ARBA" id="ARBA00006739"/>
    </source>
</evidence>
<evidence type="ECO:0000313" key="6">
    <source>
        <dbReference type="EMBL" id="SHH16951.1"/>
    </source>
</evidence>
<evidence type="ECO:0000259" key="5">
    <source>
        <dbReference type="Pfam" id="PF00535"/>
    </source>
</evidence>
<keyword evidence="3 6" id="KW-0808">Transferase</keyword>
<keyword evidence="4" id="KW-0472">Membrane</keyword>
<dbReference type="AlphaFoldDB" id="A0A1M5QSS6"/>
<dbReference type="STRING" id="1508389.SAMN05444003_2293"/>
<keyword evidence="2" id="KW-0328">Glycosyltransferase</keyword>
<protein>
    <submittedName>
        <fullName evidence="6">Glycosyltransferase, GT2 family</fullName>
    </submittedName>
</protein>
<proteinExistence type="inferred from homology"/>
<reference evidence="6 7" key="1">
    <citation type="submission" date="2016-11" db="EMBL/GenBank/DDBJ databases">
        <authorList>
            <person name="Jaros S."/>
            <person name="Januszkiewicz K."/>
            <person name="Wedrychowicz H."/>
        </authorList>
    </citation>
    <scope>NUCLEOTIDE SEQUENCE [LARGE SCALE GENOMIC DNA]</scope>
    <source>
        <strain evidence="6 7">DSM 28715</strain>
    </source>
</reference>
<dbReference type="SUPFAM" id="SSF53448">
    <property type="entry name" value="Nucleotide-diphospho-sugar transferases"/>
    <property type="match status" value="1"/>
</dbReference>
<evidence type="ECO:0000256" key="3">
    <source>
        <dbReference type="ARBA" id="ARBA00022679"/>
    </source>
</evidence>
<keyword evidence="7" id="KW-1185">Reference proteome</keyword>
<dbReference type="GO" id="GO:0016757">
    <property type="term" value="F:glycosyltransferase activity"/>
    <property type="evidence" value="ECO:0007669"/>
    <property type="project" value="UniProtKB-KW"/>
</dbReference>
<evidence type="ECO:0000256" key="4">
    <source>
        <dbReference type="SAM" id="Phobius"/>
    </source>
</evidence>
<feature type="domain" description="Glycosyltransferase 2-like" evidence="5">
    <location>
        <begin position="8"/>
        <end position="130"/>
    </location>
</feature>
<keyword evidence="4" id="KW-0812">Transmembrane</keyword>
<comment type="similarity">
    <text evidence="1">Belongs to the glycosyltransferase 2 family.</text>
</comment>
<evidence type="ECO:0000256" key="2">
    <source>
        <dbReference type="ARBA" id="ARBA00022676"/>
    </source>
</evidence>
<gene>
    <name evidence="6" type="ORF">SAMN05444003_2293</name>
</gene>
<dbReference type="Gene3D" id="3.90.550.10">
    <property type="entry name" value="Spore Coat Polysaccharide Biosynthesis Protein SpsA, Chain A"/>
    <property type="match status" value="1"/>
</dbReference>
<accession>A0A1M5QSS6</accession>
<name>A0A1M5QSS6_9RHOB</name>